<organism evidence="2 3">
    <name type="scientific">Geodermatophilus normandii</name>
    <dbReference type="NCBI Taxonomy" id="1137989"/>
    <lineage>
        <taxon>Bacteria</taxon>
        <taxon>Bacillati</taxon>
        <taxon>Actinomycetota</taxon>
        <taxon>Actinomycetes</taxon>
        <taxon>Geodermatophilales</taxon>
        <taxon>Geodermatophilaceae</taxon>
        <taxon>Geodermatophilus</taxon>
    </lineage>
</organism>
<protein>
    <submittedName>
        <fullName evidence="2">Uncharacterized protein</fullName>
    </submittedName>
</protein>
<dbReference type="AlphaFoldDB" id="A0A6P0G918"/>
<proteinExistence type="predicted"/>
<dbReference type="EMBL" id="JAAGWE010000003">
    <property type="protein sequence ID" value="NEM04652.1"/>
    <property type="molecule type" value="Genomic_DNA"/>
</dbReference>
<dbReference type="Proteomes" id="UP000471126">
    <property type="component" value="Unassembled WGS sequence"/>
</dbReference>
<feature type="region of interest" description="Disordered" evidence="1">
    <location>
        <begin position="68"/>
        <end position="97"/>
    </location>
</feature>
<gene>
    <name evidence="2" type="ORF">GCU54_01220</name>
</gene>
<feature type="region of interest" description="Disordered" evidence="1">
    <location>
        <begin position="1"/>
        <end position="20"/>
    </location>
</feature>
<dbReference type="RefSeq" id="WP_163474882.1">
    <property type="nucleotide sequence ID" value="NZ_JAAGWE010000003.1"/>
</dbReference>
<evidence type="ECO:0000313" key="2">
    <source>
        <dbReference type="EMBL" id="NEM04652.1"/>
    </source>
</evidence>
<name>A0A6P0G918_9ACTN</name>
<reference evidence="2 3" key="1">
    <citation type="submission" date="2019-12" db="EMBL/GenBank/DDBJ databases">
        <title>WGS of CPCC 203550 I12A-02606.</title>
        <authorList>
            <person name="Jiang Z."/>
        </authorList>
    </citation>
    <scope>NUCLEOTIDE SEQUENCE [LARGE SCALE GENOMIC DNA]</scope>
    <source>
        <strain evidence="2 3">I12A-02606</strain>
    </source>
</reference>
<evidence type="ECO:0000313" key="3">
    <source>
        <dbReference type="Proteomes" id="UP000471126"/>
    </source>
</evidence>
<comment type="caution">
    <text evidence="2">The sequence shown here is derived from an EMBL/GenBank/DDBJ whole genome shotgun (WGS) entry which is preliminary data.</text>
</comment>
<sequence length="97" mass="10240">MTEGLPRVERHEAADRAGKAALRAAHDLTEALSEDGDDVPEPVVLRRGGPHRSLDGLAALLDQALEENEALRDDEVRQGSEALEENEGTAGGTDAGT</sequence>
<accession>A0A6P0G918</accession>
<evidence type="ECO:0000256" key="1">
    <source>
        <dbReference type="SAM" id="MobiDB-lite"/>
    </source>
</evidence>
<feature type="compositionally biased region" description="Basic and acidic residues" evidence="1">
    <location>
        <begin position="69"/>
        <end position="78"/>
    </location>
</feature>